<gene>
    <name evidence="1" type="ORF">AB406_0863</name>
</gene>
<organism evidence="1 2">
    <name type="scientific">Riemerella anatipestifer</name>
    <name type="common">Moraxella anatipestifer</name>
    <dbReference type="NCBI Taxonomy" id="34085"/>
    <lineage>
        <taxon>Bacteria</taxon>
        <taxon>Pseudomonadati</taxon>
        <taxon>Bacteroidota</taxon>
        <taxon>Flavobacteriia</taxon>
        <taxon>Flavobacteriales</taxon>
        <taxon>Weeksellaceae</taxon>
        <taxon>Riemerella</taxon>
    </lineage>
</organism>
<name>A0A1S7DRQ9_RIEAN</name>
<accession>A0A1S7DRQ9</accession>
<dbReference type="Proteomes" id="UP000189883">
    <property type="component" value="Chromosome"/>
</dbReference>
<evidence type="ECO:0000313" key="1">
    <source>
        <dbReference type="EMBL" id="AQY21819.1"/>
    </source>
</evidence>
<evidence type="ECO:0000313" key="2">
    <source>
        <dbReference type="Proteomes" id="UP000189883"/>
    </source>
</evidence>
<dbReference type="EMBL" id="CP011859">
    <property type="protein sequence ID" value="AQY21819.1"/>
    <property type="molecule type" value="Genomic_DNA"/>
</dbReference>
<dbReference type="AlphaFoldDB" id="A0A1S7DRQ9"/>
<protein>
    <submittedName>
        <fullName evidence="1">Uncharacterized protein</fullName>
    </submittedName>
</protein>
<sequence length="37" mass="4321">MPKEKGKMFSNFESLRYGGGYFLIEKKYYVNLGTPIN</sequence>
<reference evidence="1 2" key="1">
    <citation type="submission" date="2015-06" db="EMBL/GenBank/DDBJ databases">
        <title>R. anatipestifer strain HXb2 is the most virulent strain so far, and the genome sequence would help us uncover the pathogenesis.</title>
        <authorList>
            <person name="Hu Q."/>
            <person name="Qi J."/>
            <person name="Bo H."/>
            <person name="Liu G."/>
            <person name="Tao M."/>
            <person name="Ding Y."/>
            <person name="Xue Y."/>
        </authorList>
    </citation>
    <scope>NUCLEOTIDE SEQUENCE [LARGE SCALE GENOMIC DNA]</scope>
    <source>
        <strain evidence="1 2">HXb2</strain>
    </source>
</reference>
<proteinExistence type="predicted"/>